<organism evidence="2 3">
    <name type="scientific">Granulicella sibirica</name>
    <dbReference type="NCBI Taxonomy" id="2479048"/>
    <lineage>
        <taxon>Bacteria</taxon>
        <taxon>Pseudomonadati</taxon>
        <taxon>Acidobacteriota</taxon>
        <taxon>Terriglobia</taxon>
        <taxon>Terriglobales</taxon>
        <taxon>Acidobacteriaceae</taxon>
        <taxon>Granulicella</taxon>
    </lineage>
</organism>
<comment type="caution">
    <text evidence="2">The sequence shown here is derived from an EMBL/GenBank/DDBJ whole genome shotgun (WGS) entry which is preliminary data.</text>
</comment>
<evidence type="ECO:0000313" key="2">
    <source>
        <dbReference type="EMBL" id="RXH54062.1"/>
    </source>
</evidence>
<keyword evidence="3" id="KW-1185">Reference proteome</keyword>
<protein>
    <submittedName>
        <fullName evidence="2">Plasmid encoded RepA protein</fullName>
    </submittedName>
</protein>
<evidence type="ECO:0000256" key="1">
    <source>
        <dbReference type="SAM" id="MobiDB-lite"/>
    </source>
</evidence>
<dbReference type="Proteomes" id="UP000289437">
    <property type="component" value="Unassembled WGS sequence"/>
</dbReference>
<dbReference type="OrthoDB" id="106944at2"/>
<sequence>MTKPEARELMTISEFRENDMGVLVLAGTRKRVAVRADAEGRFVPVDQELVVHSNPPQKPKRDHKAEVISARSSRAMKSAETRIALQSDETDVMQLAQALIMCGLPYSRTAERQVSRKARLGDGSTVTVTFTAQDASTDMPFGSDRLLLHYLLDKAVKSGSRYVSWDTAKQFMTDLGMTGTGGKAYADLRHRFDRLRALGIFVSRKGAGRNDTANMSAFSSTRLPSSMDLNAENVGQELLPLPNKSKYGIEIGEGLFNDLIKHHVPVPTELLIQTRGNAQLQDICTFLYWRCFSANSPSVIPWESIREQLGSSDSNPRRIKQRFADAIKFFIQIWPELNAEVTKAGLKVAPPTGGTYLLRQGKAARRIG</sequence>
<proteinExistence type="predicted"/>
<dbReference type="RefSeq" id="WP_128915598.1">
    <property type="nucleotide sequence ID" value="NZ_RDSM01000006.1"/>
</dbReference>
<feature type="region of interest" description="Disordered" evidence="1">
    <location>
        <begin position="53"/>
        <end position="72"/>
    </location>
</feature>
<dbReference type="EMBL" id="RDSM01000006">
    <property type="protein sequence ID" value="RXH54062.1"/>
    <property type="molecule type" value="Genomic_DNA"/>
</dbReference>
<reference evidence="3" key="2">
    <citation type="submission" date="2019-02" db="EMBL/GenBank/DDBJ databases">
        <title>Granulicella sibirica sp. nov., a psychrotolerant acidobacterium isolated from an organic soil layer in forested tundra, West Siberia.</title>
        <authorList>
            <person name="Oshkin I.Y."/>
            <person name="Kulichevskaya I.S."/>
            <person name="Rijpstra W.I.C."/>
            <person name="Sinninghe Damste J.S."/>
            <person name="Rakitin A.L."/>
            <person name="Ravin N.V."/>
            <person name="Dedysh S.N."/>
        </authorList>
    </citation>
    <scope>NUCLEOTIDE SEQUENCE [LARGE SCALE GENOMIC DNA]</scope>
    <source>
        <strain evidence="3">AF10</strain>
    </source>
</reference>
<dbReference type="AlphaFoldDB" id="A0A4Q0SUR3"/>
<evidence type="ECO:0000313" key="3">
    <source>
        <dbReference type="Proteomes" id="UP000289437"/>
    </source>
</evidence>
<accession>A0A4Q0SUR3</accession>
<gene>
    <name evidence="2" type="ORF">GRAN_5031</name>
</gene>
<name>A0A4Q0SUR3_9BACT</name>
<reference evidence="2 3" key="1">
    <citation type="submission" date="2018-11" db="EMBL/GenBank/DDBJ databases">
        <authorList>
            <person name="Mardanov A.V."/>
            <person name="Ravin N.V."/>
            <person name="Dedysh S.N."/>
        </authorList>
    </citation>
    <scope>NUCLEOTIDE SEQUENCE [LARGE SCALE GENOMIC DNA]</scope>
    <source>
        <strain evidence="2 3">AF10</strain>
    </source>
</reference>